<evidence type="ECO:0000313" key="1">
    <source>
        <dbReference type="EMBL" id="MCW3786531.1"/>
    </source>
</evidence>
<dbReference type="Proteomes" id="UP001209229">
    <property type="component" value="Unassembled WGS sequence"/>
</dbReference>
<accession>A0AAE3M3X1</accession>
<dbReference type="RefSeq" id="WP_301190096.1">
    <property type="nucleotide sequence ID" value="NZ_JAPDPJ010000015.1"/>
</dbReference>
<name>A0AAE3M3X1_9BACT</name>
<dbReference type="InterPro" id="IPR003748">
    <property type="entry name" value="DUF169"/>
</dbReference>
<dbReference type="Pfam" id="PF02596">
    <property type="entry name" value="DUF169"/>
    <property type="match status" value="1"/>
</dbReference>
<protein>
    <submittedName>
        <fullName evidence="1">DUF169 domain-containing protein</fullName>
    </submittedName>
</protein>
<sequence length="242" mass="27809">MARLIDANYLKDKLGIDIPLIAVYDAPHEASFDNIIEPISHKRTCMFAYYNAWMRGQMLKITSTNYGCGDCGYWIFGKELREREDFVNLLYEEEGVKCNRKVANSWLENKRPYKSKHRCIYVGTYRNSMNEYLKSVTFFVNPDQLSALIVGANYFNDGSQPSMVDVPFGSGCMQFLTLVPQGDEPKALIGATDLTMRKYLPKNILAFTVNVSMFEKLCSLDEKSFLNKPFLKDLIDFRKSTK</sequence>
<gene>
    <name evidence="1" type="ORF">OM075_08640</name>
</gene>
<evidence type="ECO:0000313" key="2">
    <source>
        <dbReference type="Proteomes" id="UP001209229"/>
    </source>
</evidence>
<organism evidence="1 2">
    <name type="scientific">Plebeiibacterium sediminum</name>
    <dbReference type="NCBI Taxonomy" id="2992112"/>
    <lineage>
        <taxon>Bacteria</taxon>
        <taxon>Pseudomonadati</taxon>
        <taxon>Bacteroidota</taxon>
        <taxon>Bacteroidia</taxon>
        <taxon>Marinilabiliales</taxon>
        <taxon>Marinilabiliaceae</taxon>
        <taxon>Plebeiibacterium</taxon>
    </lineage>
</organism>
<reference evidence="1" key="1">
    <citation type="submission" date="2022-10" db="EMBL/GenBank/DDBJ databases">
        <authorList>
            <person name="Yu W.X."/>
        </authorList>
    </citation>
    <scope>NUCLEOTIDE SEQUENCE</scope>
    <source>
        <strain evidence="1">AAT</strain>
    </source>
</reference>
<keyword evidence="2" id="KW-1185">Reference proteome</keyword>
<proteinExistence type="predicted"/>
<comment type="caution">
    <text evidence="1">The sequence shown here is derived from an EMBL/GenBank/DDBJ whole genome shotgun (WGS) entry which is preliminary data.</text>
</comment>
<dbReference type="EMBL" id="JAPDPJ010000015">
    <property type="protein sequence ID" value="MCW3786531.1"/>
    <property type="molecule type" value="Genomic_DNA"/>
</dbReference>
<dbReference type="AlphaFoldDB" id="A0AAE3M3X1"/>